<sequence length="191" mass="22218">MARRIQKSRQAIIDAFMRLMSEKEFESITINQIAVEANVNRGTVYLHFDDKYDLREQCIAAQINQLLRHCMSGDHLVHLPSKTALLHTFEYLEQHASFYSIMLKSKGSTVFRNQMETMFGESLSEYLDSINLDKEMDRDITVQFLTSATVGILEWWIIRSMPYPPSVMVEQFWNLLNRGVEGHEHLSLGSR</sequence>
<dbReference type="AlphaFoldDB" id="C0ZEV6"/>
<dbReference type="HOGENOM" id="CLU_087539_0_0_9"/>
<dbReference type="eggNOG" id="COG1309">
    <property type="taxonomic scope" value="Bacteria"/>
</dbReference>
<evidence type="ECO:0000313" key="4">
    <source>
        <dbReference type="EMBL" id="BAH44315.1"/>
    </source>
</evidence>
<dbReference type="InterPro" id="IPR001647">
    <property type="entry name" value="HTH_TetR"/>
</dbReference>
<dbReference type="GO" id="GO:0003677">
    <property type="term" value="F:DNA binding"/>
    <property type="evidence" value="ECO:0007669"/>
    <property type="project" value="UniProtKB-UniRule"/>
</dbReference>
<dbReference type="PANTHER" id="PTHR43479:SF7">
    <property type="entry name" value="TETR-FAMILY TRANSCRIPTIONAL REGULATOR"/>
    <property type="match status" value="1"/>
</dbReference>
<keyword evidence="5" id="KW-1185">Reference proteome</keyword>
<dbReference type="InterPro" id="IPR009057">
    <property type="entry name" value="Homeodomain-like_sf"/>
</dbReference>
<dbReference type="KEGG" id="bbe:BBR47_33380"/>
<dbReference type="PANTHER" id="PTHR43479">
    <property type="entry name" value="ACREF/ENVCD OPERON REPRESSOR-RELATED"/>
    <property type="match status" value="1"/>
</dbReference>
<evidence type="ECO:0000256" key="1">
    <source>
        <dbReference type="ARBA" id="ARBA00023125"/>
    </source>
</evidence>
<proteinExistence type="predicted"/>
<accession>C0ZEV6</accession>
<dbReference type="Gene3D" id="1.10.357.10">
    <property type="entry name" value="Tetracycline Repressor, domain 2"/>
    <property type="match status" value="1"/>
</dbReference>
<dbReference type="Pfam" id="PF14278">
    <property type="entry name" value="TetR_C_8"/>
    <property type="match status" value="1"/>
</dbReference>
<dbReference type="Pfam" id="PF00440">
    <property type="entry name" value="TetR_N"/>
    <property type="match status" value="1"/>
</dbReference>
<name>C0ZEV6_BREBN</name>
<dbReference type="Proteomes" id="UP000001877">
    <property type="component" value="Chromosome"/>
</dbReference>
<dbReference type="PROSITE" id="PS50977">
    <property type="entry name" value="HTH_TETR_2"/>
    <property type="match status" value="1"/>
</dbReference>
<gene>
    <name evidence="4" type="ordered locus">BBR47_33380</name>
</gene>
<reference evidence="4 5" key="1">
    <citation type="submission" date="2005-03" db="EMBL/GenBank/DDBJ databases">
        <title>Brevibacillus brevis strain 47, complete genome.</title>
        <authorList>
            <person name="Hosoyama A."/>
            <person name="Yamada R."/>
            <person name="Hongo Y."/>
            <person name="Terui Y."/>
            <person name="Ankai A."/>
            <person name="Masuyama W."/>
            <person name="Sekiguchi M."/>
            <person name="Takeda T."/>
            <person name="Asano K."/>
            <person name="Ohji S."/>
            <person name="Ichikawa N."/>
            <person name="Narita S."/>
            <person name="Aoki N."/>
            <person name="Miura H."/>
            <person name="Matsushita S."/>
            <person name="Sekigawa T."/>
            <person name="Yamagata H."/>
            <person name="Yoshikawa H."/>
            <person name="Udaka S."/>
            <person name="Tanikawa S."/>
            <person name="Fujita N."/>
        </authorList>
    </citation>
    <scope>NUCLEOTIDE SEQUENCE [LARGE SCALE GENOMIC DNA]</scope>
    <source>
        <strain evidence="5">47 / JCM 6285 / NBRC 100599</strain>
    </source>
</reference>
<evidence type="ECO:0000256" key="2">
    <source>
        <dbReference type="PROSITE-ProRule" id="PRU00335"/>
    </source>
</evidence>
<dbReference type="SUPFAM" id="SSF46689">
    <property type="entry name" value="Homeodomain-like"/>
    <property type="match status" value="1"/>
</dbReference>
<dbReference type="STRING" id="358681.BBR47_33380"/>
<protein>
    <submittedName>
        <fullName evidence="4">Probable transcriptional regulator</fullName>
    </submittedName>
</protein>
<dbReference type="InterPro" id="IPR050624">
    <property type="entry name" value="HTH-type_Tx_Regulator"/>
</dbReference>
<feature type="domain" description="HTH tetR-type" evidence="3">
    <location>
        <begin position="6"/>
        <end position="66"/>
    </location>
</feature>
<organism evidence="4 5">
    <name type="scientific">Brevibacillus brevis (strain 47 / JCM 6285 / NBRC 100599)</name>
    <dbReference type="NCBI Taxonomy" id="358681"/>
    <lineage>
        <taxon>Bacteria</taxon>
        <taxon>Bacillati</taxon>
        <taxon>Bacillota</taxon>
        <taxon>Bacilli</taxon>
        <taxon>Bacillales</taxon>
        <taxon>Paenibacillaceae</taxon>
        <taxon>Brevibacillus</taxon>
    </lineage>
</organism>
<evidence type="ECO:0000259" key="3">
    <source>
        <dbReference type="PROSITE" id="PS50977"/>
    </source>
</evidence>
<keyword evidence="1 2" id="KW-0238">DNA-binding</keyword>
<feature type="DNA-binding region" description="H-T-H motif" evidence="2">
    <location>
        <begin position="29"/>
        <end position="48"/>
    </location>
</feature>
<dbReference type="RefSeq" id="WP_015891625.1">
    <property type="nucleotide sequence ID" value="NC_012491.1"/>
</dbReference>
<dbReference type="PRINTS" id="PR00455">
    <property type="entry name" value="HTHTETR"/>
</dbReference>
<evidence type="ECO:0000313" key="5">
    <source>
        <dbReference type="Proteomes" id="UP000001877"/>
    </source>
</evidence>
<dbReference type="InterPro" id="IPR039532">
    <property type="entry name" value="TetR_C_Firmicutes"/>
</dbReference>
<dbReference type="EMBL" id="AP008955">
    <property type="protein sequence ID" value="BAH44315.1"/>
    <property type="molecule type" value="Genomic_DNA"/>
</dbReference>